<geneLocation type="plasmid" evidence="3 4">
    <name>pDSM109990_c</name>
</geneLocation>
<dbReference type="EMBL" id="CP085147">
    <property type="protein sequence ID" value="UOA16891.1"/>
    <property type="molecule type" value="Genomic_DNA"/>
</dbReference>
<evidence type="ECO:0000256" key="1">
    <source>
        <dbReference type="ARBA" id="ARBA00008580"/>
    </source>
</evidence>
<dbReference type="Gene3D" id="6.10.10.120">
    <property type="entry name" value="Antitoxin ParD1-like"/>
    <property type="match status" value="1"/>
</dbReference>
<evidence type="ECO:0000313" key="4">
    <source>
        <dbReference type="Proteomes" id="UP000831019"/>
    </source>
</evidence>
<evidence type="ECO:0000313" key="3">
    <source>
        <dbReference type="EMBL" id="UOA16891.1"/>
    </source>
</evidence>
<gene>
    <name evidence="3" type="primary">parD1_2</name>
    <name evidence="3" type="ORF">DSM109990_03778</name>
</gene>
<dbReference type="InterPro" id="IPR010985">
    <property type="entry name" value="Ribbon_hlx_hlx"/>
</dbReference>
<dbReference type="Pfam" id="PF03693">
    <property type="entry name" value="ParD_antitoxin"/>
    <property type="match status" value="1"/>
</dbReference>
<protein>
    <submittedName>
        <fullName evidence="3">Antitoxin ParD1</fullName>
    </submittedName>
</protein>
<sequence>MVTRNVVLTETQEHLVQALVASGRYQNASEALRAGLRLLEQEEAQITGVRQVLLEGLAQAEAADLAEGSGKDAIRRAFATARARS</sequence>
<comment type="similarity">
    <text evidence="1">Belongs to the ParD antitoxin family.</text>
</comment>
<keyword evidence="3" id="KW-0614">Plasmid</keyword>
<keyword evidence="4" id="KW-1185">Reference proteome</keyword>
<organism evidence="3 4">
    <name type="scientific">Sulfitobacter dubius</name>
    <dbReference type="NCBI Taxonomy" id="218673"/>
    <lineage>
        <taxon>Bacteria</taxon>
        <taxon>Pseudomonadati</taxon>
        <taxon>Pseudomonadota</taxon>
        <taxon>Alphaproteobacteria</taxon>
        <taxon>Rhodobacterales</taxon>
        <taxon>Roseobacteraceae</taxon>
        <taxon>Sulfitobacter</taxon>
    </lineage>
</organism>
<dbReference type="Proteomes" id="UP000831019">
    <property type="component" value="Plasmid pDSM109990_c"/>
</dbReference>
<dbReference type="PANTHER" id="PTHR36582">
    <property type="entry name" value="ANTITOXIN PARD"/>
    <property type="match status" value="1"/>
</dbReference>
<dbReference type="SUPFAM" id="SSF47598">
    <property type="entry name" value="Ribbon-helix-helix"/>
    <property type="match status" value="1"/>
</dbReference>
<name>A0ABY3ZQL6_9RHOB</name>
<evidence type="ECO:0000256" key="2">
    <source>
        <dbReference type="ARBA" id="ARBA00022649"/>
    </source>
</evidence>
<proteinExistence type="inferred from homology"/>
<keyword evidence="2" id="KW-1277">Toxin-antitoxin system</keyword>
<dbReference type="InterPro" id="IPR038296">
    <property type="entry name" value="ParD_sf"/>
</dbReference>
<accession>A0ABY3ZQL6</accession>
<dbReference type="NCBIfam" id="TIGR02606">
    <property type="entry name" value="antidote_CC2985"/>
    <property type="match status" value="1"/>
</dbReference>
<dbReference type="PANTHER" id="PTHR36582:SF2">
    <property type="entry name" value="ANTITOXIN PARD"/>
    <property type="match status" value="1"/>
</dbReference>
<dbReference type="RefSeq" id="WP_243263836.1">
    <property type="nucleotide sequence ID" value="NZ_CP085147.1"/>
</dbReference>
<dbReference type="InterPro" id="IPR022789">
    <property type="entry name" value="ParD"/>
</dbReference>
<reference evidence="4" key="1">
    <citation type="journal article" date="2022" name="Microorganisms">
        <title>Beyond the ABCs#Discovery of Three New Plasmid Types in Rhodobacterales (RepQ, RepY, RepW).</title>
        <authorList>
            <person name="Freese H.M."/>
            <person name="Ringel V."/>
            <person name="Overmann J."/>
            <person name="Petersen J."/>
        </authorList>
    </citation>
    <scope>NUCLEOTIDE SEQUENCE [LARGE SCALE GENOMIC DNA]</scope>
    <source>
        <strain evidence="4">DSM 109990</strain>
        <plasmid evidence="4">pDSM109990_c</plasmid>
    </source>
</reference>